<dbReference type="InterPro" id="IPR039331">
    <property type="entry name" value="PAPs-like"/>
</dbReference>
<dbReference type="InterPro" id="IPR029052">
    <property type="entry name" value="Metallo-depent_PP-like"/>
</dbReference>
<dbReference type="InterPro" id="IPR025733">
    <property type="entry name" value="PAPs_C"/>
</dbReference>
<keyword evidence="7" id="KW-0964">Secreted</keyword>
<dbReference type="Gene3D" id="3.60.21.10">
    <property type="match status" value="2"/>
</dbReference>
<dbReference type="SUPFAM" id="SSF56300">
    <property type="entry name" value="Metallo-dependent phosphatases"/>
    <property type="match status" value="1"/>
</dbReference>
<dbReference type="GO" id="GO:0046872">
    <property type="term" value="F:metal ion binding"/>
    <property type="evidence" value="ECO:0007669"/>
    <property type="project" value="UniProtKB-KW"/>
</dbReference>
<dbReference type="Gene3D" id="2.60.40.380">
    <property type="entry name" value="Purple acid phosphatase-like, N-terminal"/>
    <property type="match status" value="1"/>
</dbReference>
<dbReference type="FunFam" id="3.60.21.10:FF:000128">
    <property type="entry name" value="Purple acid phosphatase"/>
    <property type="match status" value="1"/>
</dbReference>
<comment type="similarity">
    <text evidence="5 14">Belongs to the metallophosphoesterase superfamily. Purple acid phosphatase family.</text>
</comment>
<keyword evidence="19" id="KW-1185">Reference proteome</keyword>
<name>B9S512_RICCO</name>
<dbReference type="PANTHER" id="PTHR22953">
    <property type="entry name" value="ACID PHOSPHATASE RELATED"/>
    <property type="match status" value="1"/>
</dbReference>
<gene>
    <name evidence="18" type="ORF">RCOM_1719520</name>
</gene>
<evidence type="ECO:0000256" key="13">
    <source>
        <dbReference type="ARBA" id="ARBA00023180"/>
    </source>
</evidence>
<dbReference type="EMBL" id="EQ973868">
    <property type="protein sequence ID" value="EEF41232.1"/>
    <property type="molecule type" value="Genomic_DNA"/>
</dbReference>
<comment type="subunit">
    <text evidence="6">Homodimer.</text>
</comment>
<sequence>MMFQGSSVSSIRGYLFLLLLVTTSVAAGLFVHVNKHIPSTLDGPFDPVTVPFDVSLRGNAVDLPETDPRVGRRVRGFEPEQISVSLSSSFDSVWISWITGDFQIGYSITPLDPARVASIVRYGTLRYPLSREASGYSLVYSQLYPFDGLQNYTSGIIHHVRLTGLKPDRVYYYRCGDPSIKAMSGIRSFKTMPYSGPSNYPSRIAVLGDLGLTYNTTATISHVTKNKPDLVLLVGDVTYANLYLTNGTGSDCYSCSFSGTPIHETYQPRWDYWGRFMQNLVSRVPIMVVEGNHEIEQQARNQTFVAYSSRFAFPSKESGSLSTMYYSFNAGGIHFIMLGAYIDYNKSADQFKWLEIDLANVDRSLTPWLVAVWHPPWYSSYKAHYREAECMRVAMEDLLYSYSVDIVFNGHVHAYERSNRVYNYKLDPCGPVYITVGDGGNREKMAVEHADEPGNCPEPLTTPDPYMGGFCATNFTTGPAAGKFCWDRQPDYSAFRESSFGHGILEVKNETWALWTWHRNQDSTSKVGDQIYIVRQPDICRVNPTPSTHWFADVLSSFSSKFSMIF</sequence>
<dbReference type="STRING" id="3988.B9S512"/>
<accession>B9S512</accession>
<dbReference type="GO" id="GO:0003993">
    <property type="term" value="F:acid phosphatase activity"/>
    <property type="evidence" value="ECO:0000318"/>
    <property type="project" value="GO_Central"/>
</dbReference>
<dbReference type="FunCoup" id="B9S512">
    <property type="interactions" value="78"/>
</dbReference>
<dbReference type="InterPro" id="IPR015914">
    <property type="entry name" value="PAPs_N"/>
</dbReference>
<feature type="domain" description="Calcineurin-like phosphoesterase" evidence="15">
    <location>
        <begin position="203"/>
        <end position="415"/>
    </location>
</feature>
<evidence type="ECO:0000256" key="5">
    <source>
        <dbReference type="ARBA" id="ARBA00008723"/>
    </source>
</evidence>
<evidence type="ECO:0000256" key="6">
    <source>
        <dbReference type="ARBA" id="ARBA00011738"/>
    </source>
</evidence>
<dbReference type="Pfam" id="PF16656">
    <property type="entry name" value="Pur_ac_phosph_N"/>
    <property type="match status" value="1"/>
</dbReference>
<evidence type="ECO:0000259" key="17">
    <source>
        <dbReference type="Pfam" id="PF16656"/>
    </source>
</evidence>
<evidence type="ECO:0000256" key="1">
    <source>
        <dbReference type="ARBA" id="ARBA00000032"/>
    </source>
</evidence>
<dbReference type="GO" id="GO:0005576">
    <property type="term" value="C:extracellular region"/>
    <property type="evidence" value="ECO:0007669"/>
    <property type="project" value="UniProtKB-SubCell"/>
</dbReference>
<dbReference type="KEGG" id="rcu:8264941"/>
<keyword evidence="8" id="KW-0479">Metal-binding</keyword>
<keyword evidence="13" id="KW-0325">Glycoprotein</keyword>
<evidence type="ECO:0000256" key="12">
    <source>
        <dbReference type="ARBA" id="ARBA00023004"/>
    </source>
</evidence>
<dbReference type="InParanoid" id="B9S512"/>
<keyword evidence="9 14" id="KW-0732">Signal</keyword>
<comment type="cofactor">
    <cofactor evidence="2">
        <name>Zn(2+)</name>
        <dbReference type="ChEBI" id="CHEBI:29105"/>
    </cofactor>
</comment>
<evidence type="ECO:0000256" key="8">
    <source>
        <dbReference type="ARBA" id="ARBA00022723"/>
    </source>
</evidence>
<feature type="signal peptide" evidence="14">
    <location>
        <begin position="1"/>
        <end position="26"/>
    </location>
</feature>
<comment type="catalytic activity">
    <reaction evidence="1 14">
        <text>a phosphate monoester + H2O = an alcohol + phosphate</text>
        <dbReference type="Rhea" id="RHEA:15017"/>
        <dbReference type="ChEBI" id="CHEBI:15377"/>
        <dbReference type="ChEBI" id="CHEBI:30879"/>
        <dbReference type="ChEBI" id="CHEBI:43474"/>
        <dbReference type="ChEBI" id="CHEBI:67140"/>
        <dbReference type="EC" id="3.1.3.2"/>
    </reaction>
</comment>
<dbReference type="AlphaFoldDB" id="B9S512"/>
<organism evidence="18 19">
    <name type="scientific">Ricinus communis</name>
    <name type="common">Castor bean</name>
    <dbReference type="NCBI Taxonomy" id="3988"/>
    <lineage>
        <taxon>Eukaryota</taxon>
        <taxon>Viridiplantae</taxon>
        <taxon>Streptophyta</taxon>
        <taxon>Embryophyta</taxon>
        <taxon>Tracheophyta</taxon>
        <taxon>Spermatophyta</taxon>
        <taxon>Magnoliopsida</taxon>
        <taxon>eudicotyledons</taxon>
        <taxon>Gunneridae</taxon>
        <taxon>Pentapetalae</taxon>
        <taxon>rosids</taxon>
        <taxon>fabids</taxon>
        <taxon>Malpighiales</taxon>
        <taxon>Euphorbiaceae</taxon>
        <taxon>Acalyphoideae</taxon>
        <taxon>Acalypheae</taxon>
        <taxon>Ricinus</taxon>
    </lineage>
</organism>
<feature type="domain" description="Purple acid phosphatase N-terminal" evidence="17">
    <location>
        <begin position="79"/>
        <end position="191"/>
    </location>
</feature>
<feature type="domain" description="Purple acid phosphatase C-terminal" evidence="16">
    <location>
        <begin position="484"/>
        <end position="530"/>
    </location>
</feature>
<dbReference type="eggNOG" id="KOG1378">
    <property type="taxonomic scope" value="Eukaryota"/>
</dbReference>
<evidence type="ECO:0000256" key="9">
    <source>
        <dbReference type="ARBA" id="ARBA00022729"/>
    </source>
</evidence>
<dbReference type="InterPro" id="IPR008963">
    <property type="entry name" value="Purple_acid_Pase-like_N"/>
</dbReference>
<dbReference type="SUPFAM" id="SSF49363">
    <property type="entry name" value="Purple acid phosphatase, N-terminal domain"/>
    <property type="match status" value="1"/>
</dbReference>
<dbReference type="CDD" id="cd00839">
    <property type="entry name" value="MPP_PAPs"/>
    <property type="match status" value="1"/>
</dbReference>
<dbReference type="Proteomes" id="UP000008311">
    <property type="component" value="Unassembled WGS sequence"/>
</dbReference>
<dbReference type="InterPro" id="IPR004843">
    <property type="entry name" value="Calcineurin-like_PHP"/>
</dbReference>
<keyword evidence="11" id="KW-0862">Zinc</keyword>
<dbReference type="Pfam" id="PF14008">
    <property type="entry name" value="Metallophos_C"/>
    <property type="match status" value="1"/>
</dbReference>
<feature type="chain" id="PRO_5005124524" description="Purple acid phosphatase" evidence="14">
    <location>
        <begin position="27"/>
        <end position="566"/>
    </location>
</feature>
<proteinExistence type="inferred from homology"/>
<dbReference type="OMA" id="WGRFMQN"/>
<evidence type="ECO:0000313" key="19">
    <source>
        <dbReference type="Proteomes" id="UP000008311"/>
    </source>
</evidence>
<comment type="cofactor">
    <cofactor evidence="3">
        <name>Fe cation</name>
        <dbReference type="ChEBI" id="CHEBI:24875"/>
    </cofactor>
</comment>
<evidence type="ECO:0000256" key="10">
    <source>
        <dbReference type="ARBA" id="ARBA00022801"/>
    </source>
</evidence>
<evidence type="ECO:0000259" key="15">
    <source>
        <dbReference type="Pfam" id="PF00149"/>
    </source>
</evidence>
<evidence type="ECO:0000256" key="14">
    <source>
        <dbReference type="RuleBase" id="RU361203"/>
    </source>
</evidence>
<keyword evidence="10 14" id="KW-0378">Hydrolase</keyword>
<keyword evidence="12" id="KW-0408">Iron</keyword>
<dbReference type="OrthoDB" id="45007at2759"/>
<evidence type="ECO:0000259" key="16">
    <source>
        <dbReference type="Pfam" id="PF14008"/>
    </source>
</evidence>
<dbReference type="Pfam" id="PF00149">
    <property type="entry name" value="Metallophos"/>
    <property type="match status" value="1"/>
</dbReference>
<dbReference type="EC" id="3.1.3.2" evidence="14"/>
<comment type="subcellular location">
    <subcellularLocation>
        <location evidence="4">Secreted</location>
    </subcellularLocation>
</comment>
<evidence type="ECO:0000256" key="11">
    <source>
        <dbReference type="ARBA" id="ARBA00022833"/>
    </source>
</evidence>
<reference evidence="19" key="1">
    <citation type="journal article" date="2010" name="Nat. Biotechnol.">
        <title>Draft genome sequence of the oilseed species Ricinus communis.</title>
        <authorList>
            <person name="Chan A.P."/>
            <person name="Crabtree J."/>
            <person name="Zhao Q."/>
            <person name="Lorenzi H."/>
            <person name="Orvis J."/>
            <person name="Puiu D."/>
            <person name="Melake-Berhan A."/>
            <person name="Jones K.M."/>
            <person name="Redman J."/>
            <person name="Chen G."/>
            <person name="Cahoon E.B."/>
            <person name="Gedil M."/>
            <person name="Stanke M."/>
            <person name="Haas B.J."/>
            <person name="Wortman J.R."/>
            <person name="Fraser-Liggett C.M."/>
            <person name="Ravel J."/>
            <person name="Rabinowicz P.D."/>
        </authorList>
    </citation>
    <scope>NUCLEOTIDE SEQUENCE [LARGE SCALE GENOMIC DNA]</scope>
    <source>
        <strain evidence="19">cv. Hale</strain>
    </source>
</reference>
<evidence type="ECO:0000256" key="2">
    <source>
        <dbReference type="ARBA" id="ARBA00001947"/>
    </source>
</evidence>
<evidence type="ECO:0000256" key="7">
    <source>
        <dbReference type="ARBA" id="ARBA00022525"/>
    </source>
</evidence>
<protein>
    <recommendedName>
        <fullName evidence="14">Purple acid phosphatase</fullName>
        <ecNumber evidence="14">3.1.3.2</ecNumber>
    </recommendedName>
</protein>
<evidence type="ECO:0000256" key="3">
    <source>
        <dbReference type="ARBA" id="ARBA00001962"/>
    </source>
</evidence>
<evidence type="ECO:0000256" key="4">
    <source>
        <dbReference type="ARBA" id="ARBA00004613"/>
    </source>
</evidence>
<evidence type="ECO:0000313" key="18">
    <source>
        <dbReference type="EMBL" id="EEF41232.1"/>
    </source>
</evidence>
<dbReference type="PANTHER" id="PTHR22953:SF96">
    <property type="entry name" value="PURPLE ACID PHOSPHATASE 15"/>
    <property type="match status" value="1"/>
</dbReference>
<dbReference type="InterPro" id="IPR041792">
    <property type="entry name" value="MPP_PAP"/>
</dbReference>